<dbReference type="Pfam" id="PF00149">
    <property type="entry name" value="Metallophos"/>
    <property type="match status" value="1"/>
</dbReference>
<dbReference type="GO" id="GO:0005737">
    <property type="term" value="C:cytoplasm"/>
    <property type="evidence" value="ECO:0007669"/>
    <property type="project" value="TreeGrafter"/>
</dbReference>
<dbReference type="AlphaFoldDB" id="A0A183E5J9"/>
<dbReference type="Gene3D" id="3.60.21.10">
    <property type="match status" value="1"/>
</dbReference>
<dbReference type="PROSITE" id="PS00125">
    <property type="entry name" value="SER_THR_PHOSPHATASE"/>
    <property type="match status" value="1"/>
</dbReference>
<dbReference type="InterPro" id="IPR050341">
    <property type="entry name" value="PP1_catalytic_subunit"/>
</dbReference>
<evidence type="ECO:0000256" key="3">
    <source>
        <dbReference type="ARBA" id="ARBA00022801"/>
    </source>
</evidence>
<keyword evidence="3 8" id="KW-0378">Hydrolase</keyword>
<evidence type="ECO:0000256" key="5">
    <source>
        <dbReference type="ARBA" id="ARBA00023211"/>
    </source>
</evidence>
<proteinExistence type="inferred from homology"/>
<dbReference type="Proteomes" id="UP000271098">
    <property type="component" value="Unassembled WGS sequence"/>
</dbReference>
<dbReference type="EC" id="3.1.3.16" evidence="8"/>
<evidence type="ECO:0000256" key="8">
    <source>
        <dbReference type="RuleBase" id="RU004273"/>
    </source>
</evidence>
<keyword evidence="2" id="KW-0479">Metal-binding</keyword>
<dbReference type="SUPFAM" id="SSF56300">
    <property type="entry name" value="Metallo-dependent phosphatases"/>
    <property type="match status" value="1"/>
</dbReference>
<reference evidence="10 11" key="2">
    <citation type="submission" date="2018-11" db="EMBL/GenBank/DDBJ databases">
        <authorList>
            <consortium name="Pathogen Informatics"/>
        </authorList>
    </citation>
    <scope>NUCLEOTIDE SEQUENCE [LARGE SCALE GENOMIC DNA]</scope>
</reference>
<comment type="catalytic activity">
    <reaction evidence="6">
        <text>O-phospho-L-seryl-[protein] + H2O = L-seryl-[protein] + phosphate</text>
        <dbReference type="Rhea" id="RHEA:20629"/>
        <dbReference type="Rhea" id="RHEA-COMP:9863"/>
        <dbReference type="Rhea" id="RHEA-COMP:11604"/>
        <dbReference type="ChEBI" id="CHEBI:15377"/>
        <dbReference type="ChEBI" id="CHEBI:29999"/>
        <dbReference type="ChEBI" id="CHEBI:43474"/>
        <dbReference type="ChEBI" id="CHEBI:83421"/>
        <dbReference type="EC" id="3.1.3.16"/>
    </reaction>
</comment>
<evidence type="ECO:0000256" key="7">
    <source>
        <dbReference type="ARBA" id="ARBA00048336"/>
    </source>
</evidence>
<gene>
    <name evidence="10" type="ORF">GPUH_LOCUS16240</name>
</gene>
<keyword evidence="11" id="KW-1185">Reference proteome</keyword>
<dbReference type="OrthoDB" id="5805255at2759"/>
<evidence type="ECO:0000313" key="11">
    <source>
        <dbReference type="Proteomes" id="UP000271098"/>
    </source>
</evidence>
<dbReference type="PANTHER" id="PTHR11668">
    <property type="entry name" value="SERINE/THREONINE PROTEIN PHOSPHATASE"/>
    <property type="match status" value="1"/>
</dbReference>
<organism evidence="12">
    <name type="scientific">Gongylonema pulchrum</name>
    <dbReference type="NCBI Taxonomy" id="637853"/>
    <lineage>
        <taxon>Eukaryota</taxon>
        <taxon>Metazoa</taxon>
        <taxon>Ecdysozoa</taxon>
        <taxon>Nematoda</taxon>
        <taxon>Chromadorea</taxon>
        <taxon>Rhabditida</taxon>
        <taxon>Spirurina</taxon>
        <taxon>Spiruromorpha</taxon>
        <taxon>Spiruroidea</taxon>
        <taxon>Gongylonematidae</taxon>
        <taxon>Gongylonema</taxon>
    </lineage>
</organism>
<dbReference type="InterPro" id="IPR004843">
    <property type="entry name" value="Calcineurin-like_PHP"/>
</dbReference>
<dbReference type="SMART" id="SM00156">
    <property type="entry name" value="PP2Ac"/>
    <property type="match status" value="1"/>
</dbReference>
<keyword evidence="5" id="KW-0464">Manganese</keyword>
<name>A0A183E5J9_9BILA</name>
<evidence type="ECO:0000259" key="9">
    <source>
        <dbReference type="PROSITE" id="PS00125"/>
    </source>
</evidence>
<evidence type="ECO:0000313" key="10">
    <source>
        <dbReference type="EMBL" id="VDN27509.1"/>
    </source>
</evidence>
<evidence type="ECO:0000256" key="2">
    <source>
        <dbReference type="ARBA" id="ARBA00022723"/>
    </source>
</evidence>
<dbReference type="GO" id="GO:0004722">
    <property type="term" value="F:protein serine/threonine phosphatase activity"/>
    <property type="evidence" value="ECO:0007669"/>
    <property type="project" value="UniProtKB-EC"/>
</dbReference>
<dbReference type="InterPro" id="IPR006186">
    <property type="entry name" value="Ser/Thr-sp_prot-phosphatase"/>
</dbReference>
<comment type="cofactor">
    <cofactor evidence="1">
        <name>Mn(2+)</name>
        <dbReference type="ChEBI" id="CHEBI:29035"/>
    </cofactor>
</comment>
<dbReference type="InterPro" id="IPR029052">
    <property type="entry name" value="Metallo-depent_PP-like"/>
</dbReference>
<evidence type="ECO:0000256" key="6">
    <source>
        <dbReference type="ARBA" id="ARBA00047761"/>
    </source>
</evidence>
<feature type="domain" description="Serine/threonine specific protein phosphatases" evidence="9">
    <location>
        <begin position="128"/>
        <end position="133"/>
    </location>
</feature>
<accession>A0A183E5J9</accession>
<dbReference type="GO" id="GO:0046872">
    <property type="term" value="F:metal ion binding"/>
    <property type="evidence" value="ECO:0007669"/>
    <property type="project" value="UniProtKB-KW"/>
</dbReference>
<comment type="catalytic activity">
    <reaction evidence="7 8">
        <text>O-phospho-L-threonyl-[protein] + H2O = L-threonyl-[protein] + phosphate</text>
        <dbReference type="Rhea" id="RHEA:47004"/>
        <dbReference type="Rhea" id="RHEA-COMP:11060"/>
        <dbReference type="Rhea" id="RHEA-COMP:11605"/>
        <dbReference type="ChEBI" id="CHEBI:15377"/>
        <dbReference type="ChEBI" id="CHEBI:30013"/>
        <dbReference type="ChEBI" id="CHEBI:43474"/>
        <dbReference type="ChEBI" id="CHEBI:61977"/>
        <dbReference type="EC" id="3.1.3.16"/>
    </reaction>
</comment>
<evidence type="ECO:0000313" key="12">
    <source>
        <dbReference type="WBParaSite" id="GPUH_0001626201-mRNA-1"/>
    </source>
</evidence>
<dbReference type="WBParaSite" id="GPUH_0001626201-mRNA-1">
    <property type="protein sequence ID" value="GPUH_0001626201-mRNA-1"/>
    <property type="gene ID" value="GPUH_0001626201"/>
</dbReference>
<keyword evidence="4" id="KW-0904">Protein phosphatase</keyword>
<sequence>MLDCRNALSQEKLEAYITGLMHCIRREAPVREQFSDAEIVEILHYAADLFMEKPILLEFDLPPDGLVVLGDLHGNIYSLLRSFERHGLPPKTNYLLLGDYVDRGQHQLELILLLILMKLRWPNNMIMLRGNHECIGFMSDDYFHVVTHGEFFVKVCQNELASTLNMYFLFNQMFDVMPVAAVISGHFLCCHGGVSQWMTCLENIRNIPRPTYARRMKFLEGCLLADILWADPEPDTERAFAVSQRGCGYTFNRQGLAAVLEALHLTTLIRGHEMYANGTALNFGDESCVTVHTAPTTLFNCSKLIS</sequence>
<protein>
    <recommendedName>
        <fullName evidence="8">Serine/threonine-protein phosphatase</fullName>
        <ecNumber evidence="8">3.1.3.16</ecNumber>
    </recommendedName>
</protein>
<dbReference type="EMBL" id="UYRT01083479">
    <property type="protein sequence ID" value="VDN27509.1"/>
    <property type="molecule type" value="Genomic_DNA"/>
</dbReference>
<dbReference type="GO" id="GO:0005634">
    <property type="term" value="C:nucleus"/>
    <property type="evidence" value="ECO:0007669"/>
    <property type="project" value="TreeGrafter"/>
</dbReference>
<comment type="similarity">
    <text evidence="8">Belongs to the PPP phosphatase family.</text>
</comment>
<evidence type="ECO:0000256" key="1">
    <source>
        <dbReference type="ARBA" id="ARBA00001936"/>
    </source>
</evidence>
<evidence type="ECO:0000256" key="4">
    <source>
        <dbReference type="ARBA" id="ARBA00022912"/>
    </source>
</evidence>
<dbReference type="PANTHER" id="PTHR11668:SF300">
    <property type="entry name" value="SERINE_THREONINE-PROTEIN PHOSPHATASE"/>
    <property type="match status" value="1"/>
</dbReference>
<dbReference type="PRINTS" id="PR00114">
    <property type="entry name" value="STPHPHTASE"/>
</dbReference>
<reference evidence="12" key="1">
    <citation type="submission" date="2016-06" db="UniProtKB">
        <authorList>
            <consortium name="WormBaseParasite"/>
        </authorList>
    </citation>
    <scope>IDENTIFICATION</scope>
</reference>